<keyword evidence="1" id="KW-0472">Membrane</keyword>
<evidence type="ECO:0000313" key="4">
    <source>
        <dbReference type="Proteomes" id="UP000176988"/>
    </source>
</evidence>
<dbReference type="InterPro" id="IPR037185">
    <property type="entry name" value="EmrE-like"/>
</dbReference>
<sequence length="110" mass="11983">MAYLSVVLAQFLYTLSDVWKKSIFGEQGFSIGTFVRPAFLLALIVAAAGFAFQMHALSKLDLSRTIVMMGLLAIIFSSTAGVIFFREHLNIWNVIGLALACAAIVLVNVK</sequence>
<protein>
    <recommendedName>
        <fullName evidence="2">EamA domain-containing protein</fullName>
    </recommendedName>
</protein>
<dbReference type="Gene3D" id="1.10.3730.20">
    <property type="match status" value="1"/>
</dbReference>
<feature type="transmembrane region" description="Helical" evidence="1">
    <location>
        <begin position="91"/>
        <end position="109"/>
    </location>
</feature>
<keyword evidence="1" id="KW-1133">Transmembrane helix</keyword>
<dbReference type="SUPFAM" id="SSF103481">
    <property type="entry name" value="Multidrug resistance efflux transporter EmrE"/>
    <property type="match status" value="1"/>
</dbReference>
<organism evidence="3 4">
    <name type="scientific">Candidatus Uhrbacteria bacterium RIFOXYC2_FULL_47_19</name>
    <dbReference type="NCBI Taxonomy" id="1802424"/>
    <lineage>
        <taxon>Bacteria</taxon>
        <taxon>Candidatus Uhriibacteriota</taxon>
    </lineage>
</organism>
<evidence type="ECO:0000313" key="3">
    <source>
        <dbReference type="EMBL" id="OGM01064.1"/>
    </source>
</evidence>
<name>A0A1F7WE19_9BACT</name>
<gene>
    <name evidence="3" type="ORF">A2480_02835</name>
</gene>
<dbReference type="AlphaFoldDB" id="A0A1F7WE19"/>
<comment type="caution">
    <text evidence="3">The sequence shown here is derived from an EMBL/GenBank/DDBJ whole genome shotgun (WGS) entry which is preliminary data.</text>
</comment>
<keyword evidence="1" id="KW-0812">Transmembrane</keyword>
<evidence type="ECO:0000259" key="2">
    <source>
        <dbReference type="Pfam" id="PF00892"/>
    </source>
</evidence>
<feature type="transmembrane region" description="Helical" evidence="1">
    <location>
        <begin position="36"/>
        <end position="54"/>
    </location>
</feature>
<feature type="domain" description="EamA" evidence="2">
    <location>
        <begin position="30"/>
        <end position="108"/>
    </location>
</feature>
<dbReference type="STRING" id="1802424.A2480_02835"/>
<reference evidence="3 4" key="1">
    <citation type="journal article" date="2016" name="Nat. Commun.">
        <title>Thousands of microbial genomes shed light on interconnected biogeochemical processes in an aquifer system.</title>
        <authorList>
            <person name="Anantharaman K."/>
            <person name="Brown C.T."/>
            <person name="Hug L.A."/>
            <person name="Sharon I."/>
            <person name="Castelle C.J."/>
            <person name="Probst A.J."/>
            <person name="Thomas B.C."/>
            <person name="Singh A."/>
            <person name="Wilkins M.J."/>
            <person name="Karaoz U."/>
            <person name="Brodie E.L."/>
            <person name="Williams K.H."/>
            <person name="Hubbard S.S."/>
            <person name="Banfield J.F."/>
        </authorList>
    </citation>
    <scope>NUCLEOTIDE SEQUENCE [LARGE SCALE GENOMIC DNA]</scope>
</reference>
<accession>A0A1F7WE19</accession>
<dbReference type="InterPro" id="IPR000620">
    <property type="entry name" value="EamA_dom"/>
</dbReference>
<evidence type="ECO:0000256" key="1">
    <source>
        <dbReference type="SAM" id="Phobius"/>
    </source>
</evidence>
<feature type="transmembrane region" description="Helical" evidence="1">
    <location>
        <begin position="66"/>
        <end position="85"/>
    </location>
</feature>
<dbReference type="EMBL" id="MGFG01000019">
    <property type="protein sequence ID" value="OGM01064.1"/>
    <property type="molecule type" value="Genomic_DNA"/>
</dbReference>
<dbReference type="GO" id="GO:0016020">
    <property type="term" value="C:membrane"/>
    <property type="evidence" value="ECO:0007669"/>
    <property type="project" value="InterPro"/>
</dbReference>
<dbReference type="Pfam" id="PF00892">
    <property type="entry name" value="EamA"/>
    <property type="match status" value="1"/>
</dbReference>
<dbReference type="Proteomes" id="UP000176988">
    <property type="component" value="Unassembled WGS sequence"/>
</dbReference>
<proteinExistence type="predicted"/>